<dbReference type="PRINTS" id="PR00109">
    <property type="entry name" value="TYRKINASE"/>
</dbReference>
<dbReference type="FunFam" id="1.10.510.10:FF:000202">
    <property type="entry name" value="Dual specificity testis-specific protein kinase 2"/>
    <property type="match status" value="1"/>
</dbReference>
<dbReference type="Proteomes" id="UP000230750">
    <property type="component" value="Unassembled WGS sequence"/>
</dbReference>
<dbReference type="InterPro" id="IPR001245">
    <property type="entry name" value="Ser-Thr/Tyr_kinase_cat_dom"/>
</dbReference>
<evidence type="ECO:0000256" key="4">
    <source>
        <dbReference type="ARBA" id="ARBA00022741"/>
    </source>
</evidence>
<organism evidence="9 10">
    <name type="scientific">Stichopus japonicus</name>
    <name type="common">Sea cucumber</name>
    <dbReference type="NCBI Taxonomy" id="307972"/>
    <lineage>
        <taxon>Eukaryota</taxon>
        <taxon>Metazoa</taxon>
        <taxon>Echinodermata</taxon>
        <taxon>Eleutherozoa</taxon>
        <taxon>Echinozoa</taxon>
        <taxon>Holothuroidea</taxon>
        <taxon>Aspidochirotacea</taxon>
        <taxon>Aspidochirotida</taxon>
        <taxon>Stichopodidae</taxon>
        <taxon>Apostichopus</taxon>
    </lineage>
</organism>
<keyword evidence="10" id="KW-1185">Reference proteome</keyword>
<feature type="domain" description="Protein kinase" evidence="8">
    <location>
        <begin position="1"/>
        <end position="202"/>
    </location>
</feature>
<dbReference type="GO" id="GO:0004674">
    <property type="term" value="F:protein serine/threonine kinase activity"/>
    <property type="evidence" value="ECO:0007669"/>
    <property type="project" value="UniProtKB-KW"/>
</dbReference>
<dbReference type="GO" id="GO:0005524">
    <property type="term" value="F:ATP binding"/>
    <property type="evidence" value="ECO:0007669"/>
    <property type="project" value="UniProtKB-KW"/>
</dbReference>
<dbReference type="AlphaFoldDB" id="A0A2G8KPB6"/>
<dbReference type="STRING" id="307972.A0A2G8KPB6"/>
<comment type="caution">
    <text evidence="9">The sequence shown here is derived from an EMBL/GenBank/DDBJ whole genome shotgun (WGS) entry which is preliminary data.</text>
</comment>
<evidence type="ECO:0000256" key="3">
    <source>
        <dbReference type="ARBA" id="ARBA00022679"/>
    </source>
</evidence>
<evidence type="ECO:0000259" key="8">
    <source>
        <dbReference type="PROSITE" id="PS50011"/>
    </source>
</evidence>
<evidence type="ECO:0000256" key="7">
    <source>
        <dbReference type="SAM" id="MobiDB-lite"/>
    </source>
</evidence>
<evidence type="ECO:0000256" key="6">
    <source>
        <dbReference type="ARBA" id="ARBA00022840"/>
    </source>
</evidence>
<accession>A0A2G8KPB6</accession>
<dbReference type="Gene3D" id="1.10.510.10">
    <property type="entry name" value="Transferase(Phosphotransferase) domain 1"/>
    <property type="match status" value="1"/>
</dbReference>
<keyword evidence="4" id="KW-0547">Nucleotide-binding</keyword>
<protein>
    <submittedName>
        <fullName evidence="9">Putative dual specificity testis-specific protein kinase 1-like</fullName>
    </submittedName>
</protein>
<dbReference type="OrthoDB" id="20134at2759"/>
<feature type="compositionally biased region" description="Basic and acidic residues" evidence="7">
    <location>
        <begin position="276"/>
        <end position="291"/>
    </location>
</feature>
<proteinExistence type="inferred from homology"/>
<dbReference type="PANTHER" id="PTHR46485">
    <property type="entry name" value="LIM DOMAIN KINASE 1"/>
    <property type="match status" value="1"/>
</dbReference>
<keyword evidence="6" id="KW-0067">ATP-binding</keyword>
<evidence type="ECO:0000256" key="2">
    <source>
        <dbReference type="ARBA" id="ARBA00022527"/>
    </source>
</evidence>
<feature type="compositionally biased region" description="Polar residues" evidence="7">
    <location>
        <begin position="245"/>
        <end position="260"/>
    </location>
</feature>
<keyword evidence="3" id="KW-0808">Transferase</keyword>
<evidence type="ECO:0000313" key="9">
    <source>
        <dbReference type="EMBL" id="PIK49854.1"/>
    </source>
</evidence>
<dbReference type="InterPro" id="IPR000719">
    <property type="entry name" value="Prot_kinase_dom"/>
</dbReference>
<dbReference type="SUPFAM" id="SSF56112">
    <property type="entry name" value="Protein kinase-like (PK-like)"/>
    <property type="match status" value="1"/>
</dbReference>
<evidence type="ECO:0000256" key="5">
    <source>
        <dbReference type="ARBA" id="ARBA00022777"/>
    </source>
</evidence>
<dbReference type="Pfam" id="PF07714">
    <property type="entry name" value="PK_Tyr_Ser-Thr"/>
    <property type="match status" value="1"/>
</dbReference>
<keyword evidence="2" id="KW-0723">Serine/threonine-protein kinase</keyword>
<dbReference type="InterPro" id="IPR011009">
    <property type="entry name" value="Kinase-like_dom_sf"/>
</dbReference>
<dbReference type="GO" id="GO:0030036">
    <property type="term" value="P:actin cytoskeleton organization"/>
    <property type="evidence" value="ECO:0007669"/>
    <property type="project" value="TreeGrafter"/>
</dbReference>
<evidence type="ECO:0000256" key="1">
    <source>
        <dbReference type="ARBA" id="ARBA00005843"/>
    </source>
</evidence>
<dbReference type="PANTHER" id="PTHR46485:SF5">
    <property type="entry name" value="CENTER DIVIDER, ISOFORM A"/>
    <property type="match status" value="1"/>
</dbReference>
<reference evidence="9 10" key="1">
    <citation type="journal article" date="2017" name="PLoS Biol.">
        <title>The sea cucumber genome provides insights into morphological evolution and visceral regeneration.</title>
        <authorList>
            <person name="Zhang X."/>
            <person name="Sun L."/>
            <person name="Yuan J."/>
            <person name="Sun Y."/>
            <person name="Gao Y."/>
            <person name="Zhang L."/>
            <person name="Li S."/>
            <person name="Dai H."/>
            <person name="Hamel J.F."/>
            <person name="Liu C."/>
            <person name="Yu Y."/>
            <person name="Liu S."/>
            <person name="Lin W."/>
            <person name="Guo K."/>
            <person name="Jin S."/>
            <person name="Xu P."/>
            <person name="Storey K.B."/>
            <person name="Huan P."/>
            <person name="Zhang T."/>
            <person name="Zhou Y."/>
            <person name="Zhang J."/>
            <person name="Lin C."/>
            <person name="Li X."/>
            <person name="Xing L."/>
            <person name="Huo D."/>
            <person name="Sun M."/>
            <person name="Wang L."/>
            <person name="Mercier A."/>
            <person name="Li F."/>
            <person name="Yang H."/>
            <person name="Xiang J."/>
        </authorList>
    </citation>
    <scope>NUCLEOTIDE SEQUENCE [LARGE SCALE GENOMIC DNA]</scope>
    <source>
        <strain evidence="9">Shaxun</strain>
        <tissue evidence="9">Muscle</tissue>
    </source>
</reference>
<gene>
    <name evidence="9" type="ORF">BSL78_13259</name>
</gene>
<sequence length="338" mass="38100">MKLSEGGWYRLYLGPWFINGGNLQELICDDREYLSWPVKLKLSNDVAKGMKYLHSKGFMHRDLSSQVKYISKKKNLDLECVIADLGLAVRIPKSENEVLPVVGTPYWISPECLHGKFYDSKCDVFSFGIIMCEIIGRVSADPEELPRRMDFGLNEAGFQFLAGECPKNMFNIAIQCCKVSPKERPTFHSIVAILGEMRHPHVTNVSKSLSCTDARFELHRSRCRTTATTDAPGNLYKSSRKRGVTRSNSDSGSRALNVQRVSEKLNPFYYESQQGSHKDEMDGEKRREHSPDIPSPVTKLCNDLASVWPDRGEGGVGMAWNGSLLEKNRSNSLPCIKQ</sequence>
<dbReference type="PROSITE" id="PS50011">
    <property type="entry name" value="PROTEIN_KINASE_DOM"/>
    <property type="match status" value="1"/>
</dbReference>
<keyword evidence="5 9" id="KW-0418">Kinase</keyword>
<dbReference type="InterPro" id="IPR050940">
    <property type="entry name" value="Actin_reg-Ser/Thr_kinase"/>
</dbReference>
<evidence type="ECO:0000313" key="10">
    <source>
        <dbReference type="Proteomes" id="UP000230750"/>
    </source>
</evidence>
<dbReference type="GO" id="GO:0005634">
    <property type="term" value="C:nucleus"/>
    <property type="evidence" value="ECO:0007669"/>
    <property type="project" value="TreeGrafter"/>
</dbReference>
<comment type="similarity">
    <text evidence="1">Belongs to the protein kinase superfamily. TKL Ser/Thr protein kinase family.</text>
</comment>
<feature type="region of interest" description="Disordered" evidence="7">
    <location>
        <begin position="227"/>
        <end position="298"/>
    </location>
</feature>
<dbReference type="GO" id="GO:0005737">
    <property type="term" value="C:cytoplasm"/>
    <property type="evidence" value="ECO:0007669"/>
    <property type="project" value="TreeGrafter"/>
</dbReference>
<name>A0A2G8KPB6_STIJA</name>
<dbReference type="EMBL" id="MRZV01000444">
    <property type="protein sequence ID" value="PIK49854.1"/>
    <property type="molecule type" value="Genomic_DNA"/>
</dbReference>